<dbReference type="CDD" id="cd00077">
    <property type="entry name" value="HDc"/>
    <property type="match status" value="1"/>
</dbReference>
<dbReference type="GO" id="GO:0005737">
    <property type="term" value="C:cytoplasm"/>
    <property type="evidence" value="ECO:0007669"/>
    <property type="project" value="TreeGrafter"/>
</dbReference>
<evidence type="ECO:0000256" key="3">
    <source>
        <dbReference type="ARBA" id="ARBA00001941"/>
    </source>
</evidence>
<dbReference type="InterPro" id="IPR006674">
    <property type="entry name" value="HD_domain"/>
</dbReference>
<dbReference type="PANTHER" id="PTHR11845">
    <property type="entry name" value="5'-DEOXYNUCLEOTIDASE HDDC2"/>
    <property type="match status" value="1"/>
</dbReference>
<dbReference type="Pfam" id="PF13023">
    <property type="entry name" value="HD_3"/>
    <property type="match status" value="1"/>
</dbReference>
<comment type="subunit">
    <text evidence="4">Homodimer.</text>
</comment>
<dbReference type="EMBL" id="DXGA01000005">
    <property type="protein sequence ID" value="HIW92956.1"/>
    <property type="molecule type" value="Genomic_DNA"/>
</dbReference>
<comment type="caution">
    <text evidence="9">The sequence shown here is derived from an EMBL/GenBank/DDBJ whole genome shotgun (WGS) entry which is preliminary data.</text>
</comment>
<evidence type="ECO:0000313" key="9">
    <source>
        <dbReference type="EMBL" id="HIW92956.1"/>
    </source>
</evidence>
<organism evidence="9 10">
    <name type="scientific">Candidatus Flavonifractor merdipullorum</name>
    <dbReference type="NCBI Taxonomy" id="2838590"/>
    <lineage>
        <taxon>Bacteria</taxon>
        <taxon>Bacillati</taxon>
        <taxon>Bacillota</taxon>
        <taxon>Clostridia</taxon>
        <taxon>Eubacteriales</taxon>
        <taxon>Oscillospiraceae</taxon>
        <taxon>Flavonifractor</taxon>
    </lineage>
</organism>
<comment type="cofactor">
    <cofactor evidence="2">
        <name>Mn(2+)</name>
        <dbReference type="ChEBI" id="CHEBI:29035"/>
    </cofactor>
</comment>
<dbReference type="InterPro" id="IPR039356">
    <property type="entry name" value="YfbR/HDDC2"/>
</dbReference>
<comment type="catalytic activity">
    <reaction evidence="1">
        <text>a 2'-deoxyribonucleoside 5'-phosphate + H2O = a 2'-deoxyribonucleoside + phosphate</text>
        <dbReference type="Rhea" id="RHEA:36167"/>
        <dbReference type="ChEBI" id="CHEBI:15377"/>
        <dbReference type="ChEBI" id="CHEBI:18274"/>
        <dbReference type="ChEBI" id="CHEBI:43474"/>
        <dbReference type="ChEBI" id="CHEBI:65317"/>
        <dbReference type="EC" id="3.1.3.89"/>
    </reaction>
</comment>
<evidence type="ECO:0000256" key="4">
    <source>
        <dbReference type="ARBA" id="ARBA00011738"/>
    </source>
</evidence>
<reference evidence="9" key="1">
    <citation type="journal article" date="2021" name="PeerJ">
        <title>Extensive microbial diversity within the chicken gut microbiome revealed by metagenomics and culture.</title>
        <authorList>
            <person name="Gilroy R."/>
            <person name="Ravi A."/>
            <person name="Getino M."/>
            <person name="Pursley I."/>
            <person name="Horton D.L."/>
            <person name="Alikhan N.F."/>
            <person name="Baker D."/>
            <person name="Gharbi K."/>
            <person name="Hall N."/>
            <person name="Watson M."/>
            <person name="Adriaenssens E.M."/>
            <person name="Foster-Nyarko E."/>
            <person name="Jarju S."/>
            <person name="Secka A."/>
            <person name="Antonio M."/>
            <person name="Oren A."/>
            <person name="Chaudhuri R.R."/>
            <person name="La Ragione R."/>
            <person name="Hildebrand F."/>
            <person name="Pallen M.J."/>
        </authorList>
    </citation>
    <scope>NUCLEOTIDE SEQUENCE</scope>
    <source>
        <strain evidence="9">ChiGjej6B6-1540</strain>
    </source>
</reference>
<gene>
    <name evidence="9" type="ORF">H9868_00270</name>
</gene>
<dbReference type="SMART" id="SM00471">
    <property type="entry name" value="HDc"/>
    <property type="match status" value="1"/>
</dbReference>
<dbReference type="AlphaFoldDB" id="A0A9D1UND5"/>
<keyword evidence="6" id="KW-0479">Metal-binding</keyword>
<evidence type="ECO:0000259" key="8">
    <source>
        <dbReference type="SMART" id="SM00471"/>
    </source>
</evidence>
<accession>A0A9D1UND5</accession>
<sequence>MDAACMMAFLHKLEKLKCNTRHSWTSTGRHESVAEHSWRLGMMALLLRENFPELDMDKVVEMCLLHDIGEAVTGDIPSFEKTDRDCAVENTAIDGLLSTLQEPEQSRFQALFAEMEALETPEARLYKALDRLEAVIQHNEAPLDTWLELEYTLNQTYGVEDCAQFPATQALRALALEETKEKIRK</sequence>
<proteinExistence type="predicted"/>
<dbReference type="InterPro" id="IPR003607">
    <property type="entry name" value="HD/PDEase_dom"/>
</dbReference>
<dbReference type="EC" id="3.1.3.89" evidence="5"/>
<evidence type="ECO:0000256" key="2">
    <source>
        <dbReference type="ARBA" id="ARBA00001936"/>
    </source>
</evidence>
<evidence type="ECO:0000256" key="6">
    <source>
        <dbReference type="ARBA" id="ARBA00022723"/>
    </source>
</evidence>
<feature type="domain" description="HD/PDEase" evidence="8">
    <location>
        <begin position="29"/>
        <end position="144"/>
    </location>
</feature>
<dbReference type="SUPFAM" id="SSF109604">
    <property type="entry name" value="HD-domain/PDEase-like"/>
    <property type="match status" value="1"/>
</dbReference>
<evidence type="ECO:0000256" key="5">
    <source>
        <dbReference type="ARBA" id="ARBA00012964"/>
    </source>
</evidence>
<dbReference type="GO" id="GO:0046872">
    <property type="term" value="F:metal ion binding"/>
    <property type="evidence" value="ECO:0007669"/>
    <property type="project" value="UniProtKB-KW"/>
</dbReference>
<dbReference type="PANTHER" id="PTHR11845:SF13">
    <property type="entry name" value="5'-DEOXYNUCLEOTIDASE HDDC2"/>
    <property type="match status" value="1"/>
</dbReference>
<reference evidence="9" key="2">
    <citation type="submission" date="2021-04" db="EMBL/GenBank/DDBJ databases">
        <authorList>
            <person name="Gilroy R."/>
        </authorList>
    </citation>
    <scope>NUCLEOTIDE SEQUENCE</scope>
    <source>
        <strain evidence="9">ChiGjej6B6-1540</strain>
    </source>
</reference>
<name>A0A9D1UND5_9FIRM</name>
<comment type="cofactor">
    <cofactor evidence="3">
        <name>Co(2+)</name>
        <dbReference type="ChEBI" id="CHEBI:48828"/>
    </cofactor>
</comment>
<dbReference type="Proteomes" id="UP000824192">
    <property type="component" value="Unassembled WGS sequence"/>
</dbReference>
<protein>
    <recommendedName>
        <fullName evidence="5">5'-deoxynucleotidase</fullName>
        <ecNumber evidence="5">3.1.3.89</ecNumber>
    </recommendedName>
</protein>
<evidence type="ECO:0000256" key="1">
    <source>
        <dbReference type="ARBA" id="ARBA00001638"/>
    </source>
</evidence>
<keyword evidence="7" id="KW-0378">Hydrolase</keyword>
<dbReference type="GO" id="GO:0002953">
    <property type="term" value="F:5'-deoxynucleotidase activity"/>
    <property type="evidence" value="ECO:0007669"/>
    <property type="project" value="UniProtKB-EC"/>
</dbReference>
<evidence type="ECO:0000313" key="10">
    <source>
        <dbReference type="Proteomes" id="UP000824192"/>
    </source>
</evidence>
<evidence type="ECO:0000256" key="7">
    <source>
        <dbReference type="ARBA" id="ARBA00022801"/>
    </source>
</evidence>
<dbReference type="Gene3D" id="1.10.3210.10">
    <property type="entry name" value="Hypothetical protein af1432"/>
    <property type="match status" value="1"/>
</dbReference>